<evidence type="ECO:0000313" key="12">
    <source>
        <dbReference type="Proteomes" id="UP000238083"/>
    </source>
</evidence>
<keyword evidence="6 10" id="KW-1133">Transmembrane helix</keyword>
<dbReference type="PANTHER" id="PTHR32196">
    <property type="entry name" value="ABC TRANSPORTER PERMEASE PROTEIN YPHD-RELATED-RELATED"/>
    <property type="match status" value="1"/>
</dbReference>
<evidence type="ECO:0000256" key="6">
    <source>
        <dbReference type="ARBA" id="ARBA00022989"/>
    </source>
</evidence>
<dbReference type="InterPro" id="IPR001851">
    <property type="entry name" value="ABC_transp_permease"/>
</dbReference>
<comment type="caution">
    <text evidence="11">The sequence shown here is derived from an EMBL/GenBank/DDBJ whole genome shotgun (WGS) entry which is preliminary data.</text>
</comment>
<protein>
    <recommendedName>
        <fullName evidence="8">Autoinducer 2 import system permease protein LsrD</fullName>
    </recommendedName>
</protein>
<evidence type="ECO:0000256" key="5">
    <source>
        <dbReference type="ARBA" id="ARBA00022692"/>
    </source>
</evidence>
<keyword evidence="3" id="KW-1003">Cell membrane</keyword>
<feature type="transmembrane region" description="Helical" evidence="10">
    <location>
        <begin position="79"/>
        <end position="100"/>
    </location>
</feature>
<dbReference type="GO" id="GO:0022857">
    <property type="term" value="F:transmembrane transporter activity"/>
    <property type="evidence" value="ECO:0007669"/>
    <property type="project" value="InterPro"/>
</dbReference>
<evidence type="ECO:0000256" key="1">
    <source>
        <dbReference type="ARBA" id="ARBA00004651"/>
    </source>
</evidence>
<feature type="transmembrane region" description="Helical" evidence="10">
    <location>
        <begin position="323"/>
        <end position="341"/>
    </location>
</feature>
<dbReference type="EMBL" id="PVZF01000007">
    <property type="protein sequence ID" value="PRY14023.1"/>
    <property type="molecule type" value="Genomic_DNA"/>
</dbReference>
<gene>
    <name evidence="11" type="ORF">CLV37_107142</name>
</gene>
<evidence type="ECO:0000256" key="2">
    <source>
        <dbReference type="ARBA" id="ARBA00022448"/>
    </source>
</evidence>
<dbReference type="AlphaFoldDB" id="A0A2T0R2P4"/>
<feature type="transmembrane region" description="Helical" evidence="10">
    <location>
        <begin position="120"/>
        <end position="139"/>
    </location>
</feature>
<evidence type="ECO:0000256" key="4">
    <source>
        <dbReference type="ARBA" id="ARBA00022519"/>
    </source>
</evidence>
<dbReference type="Pfam" id="PF02653">
    <property type="entry name" value="BPD_transp_2"/>
    <property type="match status" value="1"/>
</dbReference>
<keyword evidence="5 10" id="KW-0812">Transmembrane</keyword>
<comment type="subcellular location">
    <subcellularLocation>
        <location evidence="1">Cell membrane</location>
        <topology evidence="1">Multi-pass membrane protein</topology>
    </subcellularLocation>
</comment>
<keyword evidence="7 10" id="KW-0472">Membrane</keyword>
<evidence type="ECO:0000256" key="10">
    <source>
        <dbReference type="SAM" id="Phobius"/>
    </source>
</evidence>
<proteinExistence type="predicted"/>
<feature type="transmembrane region" description="Helical" evidence="10">
    <location>
        <begin position="47"/>
        <end position="67"/>
    </location>
</feature>
<feature type="transmembrane region" description="Helical" evidence="10">
    <location>
        <begin position="242"/>
        <end position="261"/>
    </location>
</feature>
<evidence type="ECO:0000256" key="8">
    <source>
        <dbReference type="ARBA" id="ARBA00039381"/>
    </source>
</evidence>
<dbReference type="GO" id="GO:0005886">
    <property type="term" value="C:plasma membrane"/>
    <property type="evidence" value="ECO:0007669"/>
    <property type="project" value="UniProtKB-SubCell"/>
</dbReference>
<dbReference type="PANTHER" id="PTHR32196:SF71">
    <property type="entry name" value="AUTOINDUCER 2 IMPORT SYSTEM PERMEASE PROTEIN LSRD"/>
    <property type="match status" value="1"/>
</dbReference>
<feature type="transmembrane region" description="Helical" evidence="10">
    <location>
        <begin position="273"/>
        <end position="292"/>
    </location>
</feature>
<sequence>MNSTPAPGPTTTAPAPTPPVTGPEEGGTRRTAGTTARGILLRQETTLLAVVVVIGAVTAAKNPAFLSADNLLEVLRSSVVYFVMGCGAALLVIGGGLDFSVGAGFTLGALTSTSLMSHGLWWPLAVLAGLAAGAALGTVNHLVISRLHVPPIIATLGTFFVCLGLNTQMTGGVDVLPLPQPFLVFGQGTFAGLPNVIWFALLTGIVFWFLLEHTRFGVDVRALGGNRQAAVGNGLRTTRIDLALYVVAGVTAAFAGVVYSARVGAGQVEAGGSSTTLVVVTAVLIGGVSLLGGLGSITGVAVGAVLLSVIDNALIVAAVPPQYNNIVVGTILIAAVAVDHLRRRRLYDRR</sequence>
<evidence type="ECO:0000256" key="3">
    <source>
        <dbReference type="ARBA" id="ARBA00022475"/>
    </source>
</evidence>
<reference evidence="11 12" key="1">
    <citation type="submission" date="2018-03" db="EMBL/GenBank/DDBJ databases">
        <title>Genomic Encyclopedia of Archaeal and Bacterial Type Strains, Phase II (KMG-II): from individual species to whole genera.</title>
        <authorList>
            <person name="Goeker M."/>
        </authorList>
    </citation>
    <scope>NUCLEOTIDE SEQUENCE [LARGE SCALE GENOMIC DNA]</scope>
    <source>
        <strain evidence="11 12">DSM 19711</strain>
    </source>
</reference>
<evidence type="ECO:0000313" key="11">
    <source>
        <dbReference type="EMBL" id="PRY14023.1"/>
    </source>
</evidence>
<dbReference type="CDD" id="cd06579">
    <property type="entry name" value="TM_PBP1_transp_AraH_like"/>
    <property type="match status" value="1"/>
</dbReference>
<evidence type="ECO:0000256" key="7">
    <source>
        <dbReference type="ARBA" id="ARBA00023136"/>
    </source>
</evidence>
<accession>A0A2T0R2P4</accession>
<keyword evidence="4" id="KW-0997">Cell inner membrane</keyword>
<dbReference type="Proteomes" id="UP000238083">
    <property type="component" value="Unassembled WGS sequence"/>
</dbReference>
<feature type="transmembrane region" description="Helical" evidence="10">
    <location>
        <begin position="189"/>
        <end position="211"/>
    </location>
</feature>
<name>A0A2T0R2P4_9ACTN</name>
<organism evidence="11 12">
    <name type="scientific">Kineococcus rhizosphaerae</name>
    <dbReference type="NCBI Taxonomy" id="559628"/>
    <lineage>
        <taxon>Bacteria</taxon>
        <taxon>Bacillati</taxon>
        <taxon>Actinomycetota</taxon>
        <taxon>Actinomycetes</taxon>
        <taxon>Kineosporiales</taxon>
        <taxon>Kineosporiaceae</taxon>
        <taxon>Kineococcus</taxon>
    </lineage>
</organism>
<feature type="region of interest" description="Disordered" evidence="9">
    <location>
        <begin position="1"/>
        <end position="32"/>
    </location>
</feature>
<dbReference type="OrthoDB" id="5193167at2"/>
<keyword evidence="2" id="KW-0813">Transport</keyword>
<evidence type="ECO:0000256" key="9">
    <source>
        <dbReference type="SAM" id="MobiDB-lite"/>
    </source>
</evidence>
<dbReference type="RefSeq" id="WP_106211682.1">
    <property type="nucleotide sequence ID" value="NZ_PVZF01000007.1"/>
</dbReference>
<feature type="transmembrane region" description="Helical" evidence="10">
    <location>
        <begin position="151"/>
        <end position="169"/>
    </location>
</feature>
<keyword evidence="12" id="KW-1185">Reference proteome</keyword>